<evidence type="ECO:0000313" key="2">
    <source>
        <dbReference type="Proteomes" id="UP000199072"/>
    </source>
</evidence>
<dbReference type="EMBL" id="FNAI01000025">
    <property type="protein sequence ID" value="SDF70314.1"/>
    <property type="molecule type" value="Genomic_DNA"/>
</dbReference>
<dbReference type="Proteomes" id="UP000199072">
    <property type="component" value="Unassembled WGS sequence"/>
</dbReference>
<dbReference type="AlphaFoldDB" id="A0A1G7N8J0"/>
<dbReference type="STRING" id="1391627.SAMN05216464_12527"/>
<accession>A0A1G7N8J0</accession>
<sequence>MLKELSSLLKTAVTAGANKALATCCPSQGRLTKAQAYRRFGRYNVDRWLSEGLIELTSVNPSISKKTFDRAKLEAIAASSNRVTYLPVAER</sequence>
<evidence type="ECO:0000313" key="1">
    <source>
        <dbReference type="EMBL" id="SDF70314.1"/>
    </source>
</evidence>
<protein>
    <submittedName>
        <fullName evidence="1">Uncharacterized protein</fullName>
    </submittedName>
</protein>
<proteinExistence type="predicted"/>
<name>A0A1G7N8J0_9SPHI</name>
<organism evidence="1 2">
    <name type="scientific">Mucilaginibacter pineti</name>
    <dbReference type="NCBI Taxonomy" id="1391627"/>
    <lineage>
        <taxon>Bacteria</taxon>
        <taxon>Pseudomonadati</taxon>
        <taxon>Bacteroidota</taxon>
        <taxon>Sphingobacteriia</taxon>
        <taxon>Sphingobacteriales</taxon>
        <taxon>Sphingobacteriaceae</taxon>
        <taxon>Mucilaginibacter</taxon>
    </lineage>
</organism>
<keyword evidence="2" id="KW-1185">Reference proteome</keyword>
<gene>
    <name evidence="1" type="ORF">SAMN05216464_12527</name>
</gene>
<reference evidence="1 2" key="1">
    <citation type="submission" date="2016-10" db="EMBL/GenBank/DDBJ databases">
        <authorList>
            <person name="de Groot N.N."/>
        </authorList>
    </citation>
    <scope>NUCLEOTIDE SEQUENCE [LARGE SCALE GENOMIC DNA]</scope>
    <source>
        <strain evidence="1 2">47C3B</strain>
    </source>
</reference>